<dbReference type="EMBL" id="LAZR01012271">
    <property type="protein sequence ID" value="KKM27706.1"/>
    <property type="molecule type" value="Genomic_DNA"/>
</dbReference>
<dbReference type="InterPro" id="IPR013320">
    <property type="entry name" value="ConA-like_dom_sf"/>
</dbReference>
<dbReference type="AlphaFoldDB" id="A0A0F9IJB2"/>
<protein>
    <submittedName>
        <fullName evidence="1">Uncharacterized protein</fullName>
    </submittedName>
</protein>
<dbReference type="SUPFAM" id="SSF49899">
    <property type="entry name" value="Concanavalin A-like lectins/glucanases"/>
    <property type="match status" value="1"/>
</dbReference>
<evidence type="ECO:0000313" key="1">
    <source>
        <dbReference type="EMBL" id="KKM27706.1"/>
    </source>
</evidence>
<accession>A0A0F9IJB2</accession>
<gene>
    <name evidence="1" type="ORF">LCGC14_1572100</name>
</gene>
<sequence length="262" mass="27808">MTNIIQLRRNLSAPNRAPKWPFRLNRSRPLAQGLLAGTFFASGVGDSFDLVSEQSDWAANTATWTSGRGGVGLQTDNAFISIPDPGIGAAGTIVMRFQEISADGFGRYFESTGVSELVLFKHNTGPGTASRFVIAGNTVTFTGLGDVSDGAVHTLIADWEDGSPDVRELTVDGILGGTSGTGFGVPAIGGSLMFGNLAALNRDFNAIWYFIAIYNRRLNAAEKWMISINPAQIIEQPGRVTYFAPAAAAGIVPLRMMMGLGT</sequence>
<organism evidence="1">
    <name type="scientific">marine sediment metagenome</name>
    <dbReference type="NCBI Taxonomy" id="412755"/>
    <lineage>
        <taxon>unclassified sequences</taxon>
        <taxon>metagenomes</taxon>
        <taxon>ecological metagenomes</taxon>
    </lineage>
</organism>
<comment type="caution">
    <text evidence="1">The sequence shown here is derived from an EMBL/GenBank/DDBJ whole genome shotgun (WGS) entry which is preliminary data.</text>
</comment>
<reference evidence="1" key="1">
    <citation type="journal article" date="2015" name="Nature">
        <title>Complex archaea that bridge the gap between prokaryotes and eukaryotes.</title>
        <authorList>
            <person name="Spang A."/>
            <person name="Saw J.H."/>
            <person name="Jorgensen S.L."/>
            <person name="Zaremba-Niedzwiedzka K."/>
            <person name="Martijn J."/>
            <person name="Lind A.E."/>
            <person name="van Eijk R."/>
            <person name="Schleper C."/>
            <person name="Guy L."/>
            <person name="Ettema T.J."/>
        </authorList>
    </citation>
    <scope>NUCLEOTIDE SEQUENCE</scope>
</reference>
<proteinExistence type="predicted"/>
<name>A0A0F9IJB2_9ZZZZ</name>